<dbReference type="UniPathway" id="UPA00219"/>
<dbReference type="STRING" id="1137284.GCA_001418205_03246"/>
<dbReference type="Gene3D" id="3.40.50.2000">
    <property type="entry name" value="Glycogen Phosphorylase B"/>
    <property type="match status" value="2"/>
</dbReference>
<comment type="similarity">
    <text evidence="10">Belongs to the glycosyltransferase 28 family. MurG subfamily.</text>
</comment>
<reference evidence="14" key="1">
    <citation type="submission" date="2015-08" db="EMBL/GenBank/DDBJ databases">
        <authorList>
            <person name="Varghese N."/>
        </authorList>
    </citation>
    <scope>NUCLEOTIDE SEQUENCE [LARGE SCALE GENOMIC DNA]</scope>
    <source>
        <strain evidence="14">JCM 18476</strain>
    </source>
</reference>
<dbReference type="CDD" id="cd03785">
    <property type="entry name" value="GT28_MurG"/>
    <property type="match status" value="1"/>
</dbReference>
<keyword evidence="4 10" id="KW-0808">Transferase</keyword>
<feature type="binding site" evidence="10">
    <location>
        <begin position="14"/>
        <end position="16"/>
    </location>
    <ligand>
        <name>UDP-N-acetyl-alpha-D-glucosamine</name>
        <dbReference type="ChEBI" id="CHEBI:57705"/>
    </ligand>
</feature>
<gene>
    <name evidence="10" type="primary">murG</name>
    <name evidence="13" type="ORF">Ga0061065_11365</name>
</gene>
<dbReference type="GO" id="GO:0009252">
    <property type="term" value="P:peptidoglycan biosynthetic process"/>
    <property type="evidence" value="ECO:0007669"/>
    <property type="project" value="UniProtKB-UniRule"/>
</dbReference>
<dbReference type="AlphaFoldDB" id="A0A0K6IS20"/>
<feature type="binding site" evidence="10">
    <location>
        <position position="126"/>
    </location>
    <ligand>
        <name>UDP-N-acetyl-alpha-D-glucosamine</name>
        <dbReference type="ChEBI" id="CHEBI:57705"/>
    </ligand>
</feature>
<dbReference type="PANTHER" id="PTHR21015">
    <property type="entry name" value="UDP-N-ACETYLGLUCOSAMINE--N-ACETYLMURAMYL-(PENTAPEPTIDE) PYROPHOSPHORYL-UNDECAPRENOL N-ACETYLGLUCOSAMINE TRANSFERASE 1"/>
    <property type="match status" value="1"/>
</dbReference>
<dbReference type="NCBIfam" id="TIGR01133">
    <property type="entry name" value="murG"/>
    <property type="match status" value="1"/>
</dbReference>
<keyword evidence="14" id="KW-1185">Reference proteome</keyword>
<keyword evidence="7 10" id="KW-0472">Membrane</keyword>
<evidence type="ECO:0000256" key="5">
    <source>
        <dbReference type="ARBA" id="ARBA00022960"/>
    </source>
</evidence>
<dbReference type="SUPFAM" id="SSF53756">
    <property type="entry name" value="UDP-Glycosyltransferase/glycogen phosphorylase"/>
    <property type="match status" value="1"/>
</dbReference>
<keyword evidence="9 10" id="KW-0961">Cell wall biogenesis/degradation</keyword>
<dbReference type="InterPro" id="IPR006009">
    <property type="entry name" value="GlcNAc_MurG"/>
</dbReference>
<dbReference type="GO" id="GO:0005886">
    <property type="term" value="C:plasma membrane"/>
    <property type="evidence" value="ECO:0007669"/>
    <property type="project" value="UniProtKB-SubCell"/>
</dbReference>
<feature type="binding site" evidence="10">
    <location>
        <position position="288"/>
    </location>
    <ligand>
        <name>UDP-N-acetyl-alpha-D-glucosamine</name>
        <dbReference type="ChEBI" id="CHEBI:57705"/>
    </ligand>
</feature>
<proteinExistence type="inferred from homology"/>
<comment type="pathway">
    <text evidence="10">Cell wall biogenesis; peptidoglycan biosynthesis.</text>
</comment>
<dbReference type="EMBL" id="CYHG01000013">
    <property type="protein sequence ID" value="CUB05884.1"/>
    <property type="molecule type" value="Genomic_DNA"/>
</dbReference>
<dbReference type="Pfam" id="PF04101">
    <property type="entry name" value="Glyco_tran_28_C"/>
    <property type="match status" value="1"/>
</dbReference>
<dbReference type="InterPro" id="IPR004276">
    <property type="entry name" value="GlycoTrans_28_N"/>
</dbReference>
<feature type="binding site" evidence="10">
    <location>
        <position position="189"/>
    </location>
    <ligand>
        <name>UDP-N-acetyl-alpha-D-glucosamine</name>
        <dbReference type="ChEBI" id="CHEBI:57705"/>
    </ligand>
</feature>
<dbReference type="GO" id="GO:0050511">
    <property type="term" value="F:undecaprenyldiphospho-muramoylpentapeptide beta-N-acetylglucosaminyltransferase activity"/>
    <property type="evidence" value="ECO:0007669"/>
    <property type="project" value="UniProtKB-UniRule"/>
</dbReference>
<evidence type="ECO:0000313" key="13">
    <source>
        <dbReference type="EMBL" id="CUB05884.1"/>
    </source>
</evidence>
<feature type="binding site" evidence="10">
    <location>
        <position position="162"/>
    </location>
    <ligand>
        <name>UDP-N-acetyl-alpha-D-glucosamine</name>
        <dbReference type="ChEBI" id="CHEBI:57705"/>
    </ligand>
</feature>
<name>A0A0K6IS20_9GAMM</name>
<keyword evidence="8 10" id="KW-0131">Cell cycle</keyword>
<dbReference type="GO" id="GO:0051301">
    <property type="term" value="P:cell division"/>
    <property type="evidence" value="ECO:0007669"/>
    <property type="project" value="UniProtKB-KW"/>
</dbReference>
<dbReference type="RefSeq" id="WP_055464273.1">
    <property type="nucleotide sequence ID" value="NZ_CYHG01000013.1"/>
</dbReference>
<dbReference type="HAMAP" id="MF_00033">
    <property type="entry name" value="MurG"/>
    <property type="match status" value="1"/>
</dbReference>
<evidence type="ECO:0000256" key="4">
    <source>
        <dbReference type="ARBA" id="ARBA00022679"/>
    </source>
</evidence>
<evidence type="ECO:0000313" key="14">
    <source>
        <dbReference type="Proteomes" id="UP000182769"/>
    </source>
</evidence>
<comment type="subcellular location">
    <subcellularLocation>
        <location evidence="10">Cell membrane</location>
        <topology evidence="10">Peripheral membrane protein</topology>
        <orientation evidence="10">Cytoplasmic side</orientation>
    </subcellularLocation>
</comment>
<accession>A0A0K6IS20</accession>
<dbReference type="Proteomes" id="UP000182769">
    <property type="component" value="Unassembled WGS sequence"/>
</dbReference>
<evidence type="ECO:0000256" key="7">
    <source>
        <dbReference type="ARBA" id="ARBA00023136"/>
    </source>
</evidence>
<keyword evidence="2 10" id="KW-0132">Cell division</keyword>
<evidence type="ECO:0000256" key="8">
    <source>
        <dbReference type="ARBA" id="ARBA00023306"/>
    </source>
</evidence>
<sequence>MSKPKKVMLMAGGTGGHIYPALACAEKFSSLGMEVCWMGAAGGMEETLVPKHDIPLHTVSIKGVRGKGALGLLLAPWRIAHSIGQAVAIMRREKPDLVLGMGGFVAGPGGVAAKLLGVPLAIHEQNAVAGTTNKLLSKIAKLKLQAFDGALPGALTVGNPVRGAILSQKTRAVREESSRPVRLLVVGGSLGAKAINDVVPQLLANWQHETRLDVWHQTGAKNYQAVQADYEKLGVSARVDAYIDDMSQAYYWADVVLCRAGAMTISELAIAGLPSILVPYPHAIDDHQTANARSLSQVGAAYLMPQTELNLASLESCLIELTDDTNKLQTMAEHAKLAAHPDATQTVVSQCIRLIKK</sequence>
<comment type="caution">
    <text evidence="10">Lacks conserved residue(s) required for the propagation of feature annotation.</text>
</comment>
<comment type="catalytic activity">
    <reaction evidence="10">
        <text>di-trans,octa-cis-undecaprenyl diphospho-N-acetyl-alpha-D-muramoyl-L-alanyl-D-glutamyl-meso-2,6-diaminopimeloyl-D-alanyl-D-alanine + UDP-N-acetyl-alpha-D-glucosamine = di-trans,octa-cis-undecaprenyl diphospho-[N-acetyl-alpha-D-glucosaminyl-(1-&gt;4)]-N-acetyl-alpha-D-muramoyl-L-alanyl-D-glutamyl-meso-2,6-diaminopimeloyl-D-alanyl-D-alanine + UDP + H(+)</text>
        <dbReference type="Rhea" id="RHEA:31227"/>
        <dbReference type="ChEBI" id="CHEBI:15378"/>
        <dbReference type="ChEBI" id="CHEBI:57705"/>
        <dbReference type="ChEBI" id="CHEBI:58223"/>
        <dbReference type="ChEBI" id="CHEBI:61387"/>
        <dbReference type="ChEBI" id="CHEBI:61388"/>
        <dbReference type="EC" id="2.4.1.227"/>
    </reaction>
</comment>
<feature type="binding site" evidence="10">
    <location>
        <position position="243"/>
    </location>
    <ligand>
        <name>UDP-N-acetyl-alpha-D-glucosamine</name>
        <dbReference type="ChEBI" id="CHEBI:57705"/>
    </ligand>
</feature>
<evidence type="ECO:0000256" key="1">
    <source>
        <dbReference type="ARBA" id="ARBA00022475"/>
    </source>
</evidence>
<dbReference type="GO" id="GO:0051991">
    <property type="term" value="F:UDP-N-acetyl-D-glucosamine:N-acetylmuramoyl-L-alanyl-D-glutamyl-meso-2,6-diaminopimelyl-D-alanyl-D-alanine-diphosphoundecaprenol 4-beta-N-acetylglucosaminlytransferase activity"/>
    <property type="evidence" value="ECO:0007669"/>
    <property type="project" value="RHEA"/>
</dbReference>
<dbReference type="EC" id="2.4.1.227" evidence="10"/>
<evidence type="ECO:0000256" key="3">
    <source>
        <dbReference type="ARBA" id="ARBA00022676"/>
    </source>
</evidence>
<keyword evidence="3 10" id="KW-0328">Glycosyltransferase</keyword>
<evidence type="ECO:0000256" key="9">
    <source>
        <dbReference type="ARBA" id="ARBA00023316"/>
    </source>
</evidence>
<feature type="domain" description="Glycosyl transferase family 28 C-terminal" evidence="12">
    <location>
        <begin position="183"/>
        <end position="346"/>
    </location>
</feature>
<evidence type="ECO:0000256" key="6">
    <source>
        <dbReference type="ARBA" id="ARBA00022984"/>
    </source>
</evidence>
<dbReference type="GO" id="GO:0005975">
    <property type="term" value="P:carbohydrate metabolic process"/>
    <property type="evidence" value="ECO:0007669"/>
    <property type="project" value="InterPro"/>
</dbReference>
<dbReference type="InterPro" id="IPR007235">
    <property type="entry name" value="Glyco_trans_28_C"/>
</dbReference>
<keyword evidence="6 10" id="KW-0573">Peptidoglycan synthesis</keyword>
<dbReference type="GO" id="GO:0008360">
    <property type="term" value="P:regulation of cell shape"/>
    <property type="evidence" value="ECO:0007669"/>
    <property type="project" value="UniProtKB-KW"/>
</dbReference>
<protein>
    <recommendedName>
        <fullName evidence="10">UDP-N-acetylglucosamine--N-acetylmuramyl-(pentapeptide) pyrophosphoryl-undecaprenol N-acetylglucosamine transferase</fullName>
        <ecNumber evidence="10">2.4.1.227</ecNumber>
    </recommendedName>
    <alternativeName>
        <fullName evidence="10">Undecaprenyl-PP-MurNAc-pentapeptide-UDPGlcNAc GlcNAc transferase</fullName>
    </alternativeName>
</protein>
<dbReference type="OrthoDB" id="9808936at2"/>
<evidence type="ECO:0000256" key="10">
    <source>
        <dbReference type="HAMAP-Rule" id="MF_00033"/>
    </source>
</evidence>
<dbReference type="GO" id="GO:0071555">
    <property type="term" value="P:cell wall organization"/>
    <property type="evidence" value="ECO:0007669"/>
    <property type="project" value="UniProtKB-KW"/>
</dbReference>
<comment type="function">
    <text evidence="10">Cell wall formation. Catalyzes the transfer of a GlcNAc subunit on undecaprenyl-pyrophosphoryl-MurNAc-pentapeptide (lipid intermediate I) to form undecaprenyl-pyrophosphoryl-MurNAc-(pentapeptide)GlcNAc (lipid intermediate II).</text>
</comment>
<keyword evidence="5 10" id="KW-0133">Cell shape</keyword>
<evidence type="ECO:0000256" key="2">
    <source>
        <dbReference type="ARBA" id="ARBA00022618"/>
    </source>
</evidence>
<keyword evidence="1 10" id="KW-1003">Cell membrane</keyword>
<dbReference type="Pfam" id="PF03033">
    <property type="entry name" value="Glyco_transf_28"/>
    <property type="match status" value="1"/>
</dbReference>
<evidence type="ECO:0000259" key="12">
    <source>
        <dbReference type="Pfam" id="PF04101"/>
    </source>
</evidence>
<dbReference type="PANTHER" id="PTHR21015:SF22">
    <property type="entry name" value="GLYCOSYLTRANSFERASE"/>
    <property type="match status" value="1"/>
</dbReference>
<organism evidence="13 14">
    <name type="scientific">Marinomonas fungiae</name>
    <dbReference type="NCBI Taxonomy" id="1137284"/>
    <lineage>
        <taxon>Bacteria</taxon>
        <taxon>Pseudomonadati</taxon>
        <taxon>Pseudomonadota</taxon>
        <taxon>Gammaproteobacteria</taxon>
        <taxon>Oceanospirillales</taxon>
        <taxon>Oceanospirillaceae</taxon>
        <taxon>Marinomonas</taxon>
    </lineage>
</organism>
<evidence type="ECO:0000259" key="11">
    <source>
        <dbReference type="Pfam" id="PF03033"/>
    </source>
</evidence>
<feature type="domain" description="Glycosyltransferase family 28 N-terminal" evidence="11">
    <location>
        <begin position="7"/>
        <end position="141"/>
    </location>
</feature>